<dbReference type="GO" id="GO:0016979">
    <property type="term" value="F:lipoate-protein ligase activity"/>
    <property type="evidence" value="ECO:0007669"/>
    <property type="project" value="UniProtKB-EC"/>
</dbReference>
<dbReference type="SUPFAM" id="SSF55681">
    <property type="entry name" value="Class II aaRS and biotin synthetases"/>
    <property type="match status" value="1"/>
</dbReference>
<dbReference type="EMBL" id="JAUSTQ010000002">
    <property type="protein sequence ID" value="MDQ0158785.1"/>
    <property type="molecule type" value="Genomic_DNA"/>
</dbReference>
<keyword evidence="3" id="KW-1185">Reference proteome</keyword>
<dbReference type="InterPro" id="IPR004143">
    <property type="entry name" value="BPL_LPL_catalytic"/>
</dbReference>
<dbReference type="PROSITE" id="PS51733">
    <property type="entry name" value="BPL_LPL_CATALYTIC"/>
    <property type="match status" value="1"/>
</dbReference>
<gene>
    <name evidence="2" type="ORF">J2S77_000741</name>
</gene>
<proteinExistence type="predicted"/>
<evidence type="ECO:0000313" key="3">
    <source>
        <dbReference type="Proteomes" id="UP001224359"/>
    </source>
</evidence>
<reference evidence="2 3" key="1">
    <citation type="submission" date="2023-07" db="EMBL/GenBank/DDBJ databases">
        <title>Genomic Encyclopedia of Type Strains, Phase IV (KMG-IV): sequencing the most valuable type-strain genomes for metagenomic binning, comparative biology and taxonomic classification.</title>
        <authorList>
            <person name="Goeker M."/>
        </authorList>
    </citation>
    <scope>NUCLEOTIDE SEQUENCE [LARGE SCALE GENOMIC DNA]</scope>
    <source>
        <strain evidence="2 3">DSM 16460</strain>
    </source>
</reference>
<evidence type="ECO:0000313" key="2">
    <source>
        <dbReference type="EMBL" id="MDQ0158785.1"/>
    </source>
</evidence>
<keyword evidence="2" id="KW-0436">Ligase</keyword>
<dbReference type="PANTHER" id="PTHR43679">
    <property type="entry name" value="OCTANOYLTRANSFERASE LIPM-RELATED"/>
    <property type="match status" value="1"/>
</dbReference>
<feature type="domain" description="BPL/LPL catalytic" evidence="1">
    <location>
        <begin position="32"/>
        <end position="242"/>
    </location>
</feature>
<organism evidence="2 3">
    <name type="scientific">Alkalibacillus salilacus</name>
    <dbReference type="NCBI Taxonomy" id="284582"/>
    <lineage>
        <taxon>Bacteria</taxon>
        <taxon>Bacillati</taxon>
        <taxon>Bacillota</taxon>
        <taxon>Bacilli</taxon>
        <taxon>Bacillales</taxon>
        <taxon>Bacillaceae</taxon>
        <taxon>Alkalibacillus</taxon>
    </lineage>
</organism>
<evidence type="ECO:0000259" key="1">
    <source>
        <dbReference type="PROSITE" id="PS51733"/>
    </source>
</evidence>
<dbReference type="InterPro" id="IPR045864">
    <property type="entry name" value="aa-tRNA-synth_II/BPL/LPL"/>
</dbReference>
<comment type="caution">
    <text evidence="2">The sequence shown here is derived from an EMBL/GenBank/DDBJ whole genome shotgun (WGS) entry which is preliminary data.</text>
</comment>
<dbReference type="Pfam" id="PF21948">
    <property type="entry name" value="LplA-B_cat"/>
    <property type="match status" value="1"/>
</dbReference>
<dbReference type="PANTHER" id="PTHR43679:SF2">
    <property type="entry name" value="OCTANOYL-[GCVH]:PROTEIN N-OCTANOYLTRANSFERASE"/>
    <property type="match status" value="1"/>
</dbReference>
<sequence length="277" mass="31993">MAEEWFVIEHGLLDADVNMAVDECLLKWQKDGEMLPTLRFYGWTNPSLSVGQFQSVEQTINFESVEAYDCQFVRRLTGGSAVLHDDELTYSIILPEDHQMVSSSIKDAYYTLSHGLVKGFEQLGIKVEHATPTDPSTSNRSDVCFERPAYYELLSGNKKLSGNAQIRKNGVLLQHGSIPLTLDTTMLFDLFRFPNEELKTHRRQSFKEKATTINQLNHDELNYDDVKNALKKGFNEAFDVNLVPYELTKEQWDEVYQLVKFKYGNDNWNFKRNRQEA</sequence>
<dbReference type="InterPro" id="IPR050664">
    <property type="entry name" value="Octanoyltrans_LipM/LipL"/>
</dbReference>
<dbReference type="EC" id="6.3.1.20" evidence="2"/>
<accession>A0ABT9VCT2</accession>
<dbReference type="CDD" id="cd16443">
    <property type="entry name" value="LplA"/>
    <property type="match status" value="1"/>
</dbReference>
<dbReference type="Proteomes" id="UP001224359">
    <property type="component" value="Unassembled WGS sequence"/>
</dbReference>
<dbReference type="RefSeq" id="WP_306974750.1">
    <property type="nucleotide sequence ID" value="NZ_JAUSTQ010000002.1"/>
</dbReference>
<name>A0ABT9VCT2_9BACI</name>
<dbReference type="Gene3D" id="3.30.930.10">
    <property type="entry name" value="Bira Bifunctional Protein, Domain 2"/>
    <property type="match status" value="1"/>
</dbReference>
<protein>
    <submittedName>
        <fullName evidence="2">Lipoate-protein ligase A</fullName>
        <ecNumber evidence="2">6.3.1.20</ecNumber>
    </submittedName>
</protein>